<keyword evidence="2" id="KW-1185">Reference proteome</keyword>
<organism evidence="3">
    <name type="scientific">Thelazia callipaeda</name>
    <name type="common">Oriental eyeworm</name>
    <name type="synonym">Parasitic nematode</name>
    <dbReference type="NCBI Taxonomy" id="103827"/>
    <lineage>
        <taxon>Eukaryota</taxon>
        <taxon>Metazoa</taxon>
        <taxon>Ecdysozoa</taxon>
        <taxon>Nematoda</taxon>
        <taxon>Chromadorea</taxon>
        <taxon>Rhabditida</taxon>
        <taxon>Spirurina</taxon>
        <taxon>Spiruromorpha</taxon>
        <taxon>Thelazioidea</taxon>
        <taxon>Thelaziidae</taxon>
        <taxon>Thelazia</taxon>
    </lineage>
</organism>
<dbReference type="WBParaSite" id="TCLT_0000659101-mRNA-1">
    <property type="protein sequence ID" value="TCLT_0000659101-mRNA-1"/>
    <property type="gene ID" value="TCLT_0000659101"/>
</dbReference>
<gene>
    <name evidence="1" type="ORF">TCLT_LOCUS6580</name>
</gene>
<evidence type="ECO:0000313" key="2">
    <source>
        <dbReference type="Proteomes" id="UP000276776"/>
    </source>
</evidence>
<proteinExistence type="predicted"/>
<dbReference type="AlphaFoldDB" id="A0A0N5D175"/>
<evidence type="ECO:0000313" key="3">
    <source>
        <dbReference type="WBParaSite" id="TCLT_0000659101-mRNA-1"/>
    </source>
</evidence>
<protein>
    <submittedName>
        <fullName evidence="1 3">Uncharacterized protein</fullName>
    </submittedName>
</protein>
<dbReference type="EMBL" id="UYYF01004427">
    <property type="protein sequence ID" value="VDN03943.1"/>
    <property type="molecule type" value="Genomic_DNA"/>
</dbReference>
<evidence type="ECO:0000313" key="1">
    <source>
        <dbReference type="EMBL" id="VDN03943.1"/>
    </source>
</evidence>
<sequence>MNTTFGIYMPLPDLGPCSTRLPIAGGLPRRDGWSRDTATFAEFDRQMTSELDPCSGAMTSITSMPARHVNTTPIYAPVDTRHLGWYGYQLSQTSQVRPNALKFQVAILPVDVSMLRSNAI</sequence>
<reference evidence="3" key="1">
    <citation type="submission" date="2017-02" db="UniProtKB">
        <authorList>
            <consortium name="WormBaseParasite"/>
        </authorList>
    </citation>
    <scope>IDENTIFICATION</scope>
</reference>
<dbReference type="Proteomes" id="UP000276776">
    <property type="component" value="Unassembled WGS sequence"/>
</dbReference>
<accession>A0A0N5D175</accession>
<name>A0A0N5D175_THECL</name>
<reference evidence="1 2" key="2">
    <citation type="submission" date="2018-11" db="EMBL/GenBank/DDBJ databases">
        <authorList>
            <consortium name="Pathogen Informatics"/>
        </authorList>
    </citation>
    <scope>NUCLEOTIDE SEQUENCE [LARGE SCALE GENOMIC DNA]</scope>
</reference>